<feature type="compositionally biased region" description="Low complexity" evidence="1">
    <location>
        <begin position="48"/>
        <end position="60"/>
    </location>
</feature>
<evidence type="ECO:0000256" key="1">
    <source>
        <dbReference type="SAM" id="MobiDB-lite"/>
    </source>
</evidence>
<proteinExistence type="predicted"/>
<protein>
    <submittedName>
        <fullName evidence="2">Uncharacterized protein</fullName>
    </submittedName>
</protein>
<sequence>MTTPFTSHRKKPSLLIPSKRALFAQRKAATSSFGVSASPPPTLVIRSSASTETQAAATAANHLQDQSKTENREEKSQGPENRTIEADFSAAPQPFLDPPLWERMKSAGGE</sequence>
<gene>
    <name evidence="2" type="ORF">ASPVEDRAFT_43097</name>
</gene>
<name>A0A1L9PQA3_ASPVE</name>
<keyword evidence="3" id="KW-1185">Reference proteome</keyword>
<dbReference type="EMBL" id="KV878130">
    <property type="protein sequence ID" value="OJJ03615.1"/>
    <property type="molecule type" value="Genomic_DNA"/>
</dbReference>
<accession>A0A1L9PQA3</accession>
<feature type="compositionally biased region" description="Basic and acidic residues" evidence="1">
    <location>
        <begin position="65"/>
        <end position="85"/>
    </location>
</feature>
<dbReference type="OrthoDB" id="4510874at2759"/>
<dbReference type="GeneID" id="63728259"/>
<feature type="compositionally biased region" description="Basic and acidic residues" evidence="1">
    <location>
        <begin position="100"/>
        <end position="110"/>
    </location>
</feature>
<dbReference type="VEuPathDB" id="FungiDB:ASPVEDRAFT_43097"/>
<dbReference type="RefSeq" id="XP_040669377.1">
    <property type="nucleotide sequence ID" value="XM_040812748.1"/>
</dbReference>
<reference evidence="3" key="1">
    <citation type="journal article" date="2017" name="Genome Biol.">
        <title>Comparative genomics reveals high biological diversity and specific adaptations in the industrially and medically important fungal genus Aspergillus.</title>
        <authorList>
            <person name="de Vries R.P."/>
            <person name="Riley R."/>
            <person name="Wiebenga A."/>
            <person name="Aguilar-Osorio G."/>
            <person name="Amillis S."/>
            <person name="Uchima C.A."/>
            <person name="Anderluh G."/>
            <person name="Asadollahi M."/>
            <person name="Askin M."/>
            <person name="Barry K."/>
            <person name="Battaglia E."/>
            <person name="Bayram O."/>
            <person name="Benocci T."/>
            <person name="Braus-Stromeyer S.A."/>
            <person name="Caldana C."/>
            <person name="Canovas D."/>
            <person name="Cerqueira G.C."/>
            <person name="Chen F."/>
            <person name="Chen W."/>
            <person name="Choi C."/>
            <person name="Clum A."/>
            <person name="Dos Santos R.A."/>
            <person name="Damasio A.R."/>
            <person name="Diallinas G."/>
            <person name="Emri T."/>
            <person name="Fekete E."/>
            <person name="Flipphi M."/>
            <person name="Freyberg S."/>
            <person name="Gallo A."/>
            <person name="Gournas C."/>
            <person name="Habgood R."/>
            <person name="Hainaut M."/>
            <person name="Harispe M.L."/>
            <person name="Henrissat B."/>
            <person name="Hilden K.S."/>
            <person name="Hope R."/>
            <person name="Hossain A."/>
            <person name="Karabika E."/>
            <person name="Karaffa L."/>
            <person name="Karanyi Z."/>
            <person name="Krasevec N."/>
            <person name="Kuo A."/>
            <person name="Kusch H."/>
            <person name="LaButti K."/>
            <person name="Lagendijk E.L."/>
            <person name="Lapidus A."/>
            <person name="Levasseur A."/>
            <person name="Lindquist E."/>
            <person name="Lipzen A."/>
            <person name="Logrieco A.F."/>
            <person name="MacCabe A."/>
            <person name="Maekelae M.R."/>
            <person name="Malavazi I."/>
            <person name="Melin P."/>
            <person name="Meyer V."/>
            <person name="Mielnichuk N."/>
            <person name="Miskei M."/>
            <person name="Molnar A.P."/>
            <person name="Mule G."/>
            <person name="Ngan C.Y."/>
            <person name="Orejas M."/>
            <person name="Orosz E."/>
            <person name="Ouedraogo J.P."/>
            <person name="Overkamp K.M."/>
            <person name="Park H.-S."/>
            <person name="Perrone G."/>
            <person name="Piumi F."/>
            <person name="Punt P.J."/>
            <person name="Ram A.F."/>
            <person name="Ramon A."/>
            <person name="Rauscher S."/>
            <person name="Record E."/>
            <person name="Riano-Pachon D.M."/>
            <person name="Robert V."/>
            <person name="Roehrig J."/>
            <person name="Ruller R."/>
            <person name="Salamov A."/>
            <person name="Salih N.S."/>
            <person name="Samson R.A."/>
            <person name="Sandor E."/>
            <person name="Sanguinetti M."/>
            <person name="Schuetze T."/>
            <person name="Sepcic K."/>
            <person name="Shelest E."/>
            <person name="Sherlock G."/>
            <person name="Sophianopoulou V."/>
            <person name="Squina F.M."/>
            <person name="Sun H."/>
            <person name="Susca A."/>
            <person name="Todd R.B."/>
            <person name="Tsang A."/>
            <person name="Unkles S.E."/>
            <person name="van de Wiele N."/>
            <person name="van Rossen-Uffink D."/>
            <person name="Oliveira J.V."/>
            <person name="Vesth T.C."/>
            <person name="Visser J."/>
            <person name="Yu J.-H."/>
            <person name="Zhou M."/>
            <person name="Andersen M.R."/>
            <person name="Archer D.B."/>
            <person name="Baker S.E."/>
            <person name="Benoit I."/>
            <person name="Brakhage A.A."/>
            <person name="Braus G.H."/>
            <person name="Fischer R."/>
            <person name="Frisvad J.C."/>
            <person name="Goldman G.H."/>
            <person name="Houbraken J."/>
            <person name="Oakley B."/>
            <person name="Pocsi I."/>
            <person name="Scazzocchio C."/>
            <person name="Seiboth B."/>
            <person name="vanKuyk P.A."/>
            <person name="Wortman J."/>
            <person name="Dyer P.S."/>
            <person name="Grigoriev I.V."/>
        </authorList>
    </citation>
    <scope>NUCLEOTIDE SEQUENCE [LARGE SCALE GENOMIC DNA]</scope>
    <source>
        <strain evidence="3">CBS 583.65</strain>
    </source>
</reference>
<evidence type="ECO:0000313" key="2">
    <source>
        <dbReference type="EMBL" id="OJJ03615.1"/>
    </source>
</evidence>
<organism evidence="2 3">
    <name type="scientific">Aspergillus versicolor CBS 583.65</name>
    <dbReference type="NCBI Taxonomy" id="1036611"/>
    <lineage>
        <taxon>Eukaryota</taxon>
        <taxon>Fungi</taxon>
        <taxon>Dikarya</taxon>
        <taxon>Ascomycota</taxon>
        <taxon>Pezizomycotina</taxon>
        <taxon>Eurotiomycetes</taxon>
        <taxon>Eurotiomycetidae</taxon>
        <taxon>Eurotiales</taxon>
        <taxon>Aspergillaceae</taxon>
        <taxon>Aspergillus</taxon>
        <taxon>Aspergillus subgen. Nidulantes</taxon>
    </lineage>
</organism>
<feature type="region of interest" description="Disordered" evidence="1">
    <location>
        <begin position="48"/>
        <end position="110"/>
    </location>
</feature>
<dbReference type="Proteomes" id="UP000184073">
    <property type="component" value="Unassembled WGS sequence"/>
</dbReference>
<dbReference type="AlphaFoldDB" id="A0A1L9PQA3"/>
<evidence type="ECO:0000313" key="3">
    <source>
        <dbReference type="Proteomes" id="UP000184073"/>
    </source>
</evidence>